<proteinExistence type="predicted"/>
<gene>
    <name evidence="6" type="primary">RSB1_0</name>
    <name evidence="6" type="ORF">LOC62_02G002206</name>
</gene>
<comment type="subcellular location">
    <subcellularLocation>
        <location evidence="1">Membrane</location>
        <topology evidence="1">Multi-pass membrane protein</topology>
    </subcellularLocation>
</comment>
<dbReference type="GO" id="GO:0005886">
    <property type="term" value="C:plasma membrane"/>
    <property type="evidence" value="ECO:0007669"/>
    <property type="project" value="TreeGrafter"/>
</dbReference>
<organism evidence="6 7">
    <name type="scientific">Vanrija pseudolonga</name>
    <dbReference type="NCBI Taxonomy" id="143232"/>
    <lineage>
        <taxon>Eukaryota</taxon>
        <taxon>Fungi</taxon>
        <taxon>Dikarya</taxon>
        <taxon>Basidiomycota</taxon>
        <taxon>Agaricomycotina</taxon>
        <taxon>Tremellomycetes</taxon>
        <taxon>Trichosporonales</taxon>
        <taxon>Trichosporonaceae</taxon>
        <taxon>Vanrija</taxon>
    </lineage>
</organism>
<sequence length="674" mass="73061">MSLHILLPRATHSEDTPYGYVPTLTTTVPFIAVFGVLTALHLGLGVRYRYWSALGTMVAGGLLEVIGWAGRVWSSQNPTLFDPFIMQTTLIIGPVFFSAWDYTMLGACIARMGPQYAVLGPKWYLVVFIIADIVSLVLQAIGGGGASVAAQDGKDTASSTHIMVAGILFQLCATAIFAVLAADFMYRVVFNKPYAFRERQIAKAHSAALAKAAREASEAAGAGSDSVTLIERTPGGSILSADPKAGVNVEQPEIDRASLRGTQLLLAGVAFATLMIVIRGIYRSIELLQGWSGYIITHEPYFIWLDGLPMYAPRPPYGYKPSLDSTVVFTTAFAILTLIHLFIAFRHRYWGGLIAITMVAGGTLEVIGWSARLWSHFNVLLWTPFIMQTTLILGPVFFSAWDYAMLAACITRFGSKYSLLGPKWYLIVFIIADAVSLILQAVGGGGAAKNAKMRQSTTTNTHIMLSGILFQLAATTIFVGLAIDFMVRVVWDRPYAFKVRKEALAGGASEGHSLGYTTHSRNYSASSYSHGASSHGHGYNHYAEYETKEGSSVSLKAKNDPWLGRSQLLLLGIGFATLMIYIRGIYRTIELAQGWEGYLITHEASRAATPQAPANHAHPQVYFIWLDGFIMALCMMGLAIAHPGWLLPKASGSLLRGGGQGIVGSSSTTRLTTP</sequence>
<feature type="transmembrane region" description="Helical" evidence="5">
    <location>
        <begin position="50"/>
        <end position="70"/>
    </location>
</feature>
<keyword evidence="2 5" id="KW-0812">Transmembrane</keyword>
<evidence type="ECO:0000256" key="2">
    <source>
        <dbReference type="ARBA" id="ARBA00022692"/>
    </source>
</evidence>
<reference evidence="6" key="1">
    <citation type="submission" date="2023-10" db="EMBL/GenBank/DDBJ databases">
        <authorList>
            <person name="Noh H."/>
        </authorList>
    </citation>
    <scope>NUCLEOTIDE SEQUENCE</scope>
    <source>
        <strain evidence="6">DUCC4014</strain>
    </source>
</reference>
<dbReference type="RefSeq" id="XP_062624699.1">
    <property type="nucleotide sequence ID" value="XM_062768715.1"/>
</dbReference>
<dbReference type="GO" id="GO:0000324">
    <property type="term" value="C:fungal-type vacuole"/>
    <property type="evidence" value="ECO:0007669"/>
    <property type="project" value="TreeGrafter"/>
</dbReference>
<feature type="transmembrane region" description="Helical" evidence="5">
    <location>
        <begin position="20"/>
        <end position="43"/>
    </location>
</feature>
<feature type="transmembrane region" description="Helical" evidence="5">
    <location>
        <begin position="622"/>
        <end position="647"/>
    </location>
</feature>
<feature type="transmembrane region" description="Helical" evidence="5">
    <location>
        <begin position="468"/>
        <end position="491"/>
    </location>
</feature>
<dbReference type="Proteomes" id="UP000827549">
    <property type="component" value="Chromosome 2"/>
</dbReference>
<dbReference type="Pfam" id="PF04479">
    <property type="entry name" value="RTA1"/>
    <property type="match status" value="2"/>
</dbReference>
<dbReference type="EMBL" id="CP086715">
    <property type="protein sequence ID" value="WOO78667.1"/>
    <property type="molecule type" value="Genomic_DNA"/>
</dbReference>
<dbReference type="PANTHER" id="PTHR31465:SF9">
    <property type="entry name" value="SPHINGOID LONG-CHAIN BASE TRANSPORTER RSB1"/>
    <property type="match status" value="1"/>
</dbReference>
<feature type="transmembrane region" description="Helical" evidence="5">
    <location>
        <begin position="123"/>
        <end position="142"/>
    </location>
</feature>
<feature type="transmembrane region" description="Helical" evidence="5">
    <location>
        <begin position="90"/>
        <end position="111"/>
    </location>
</feature>
<keyword evidence="4 5" id="KW-0472">Membrane</keyword>
<feature type="transmembrane region" description="Helical" evidence="5">
    <location>
        <begin position="264"/>
        <end position="282"/>
    </location>
</feature>
<keyword evidence="7" id="KW-1185">Reference proteome</keyword>
<evidence type="ECO:0000256" key="3">
    <source>
        <dbReference type="ARBA" id="ARBA00022989"/>
    </source>
</evidence>
<dbReference type="GeneID" id="87805454"/>
<protein>
    <submittedName>
        <fullName evidence="6">Sphingoid long-chain base transporter RSB1</fullName>
    </submittedName>
</protein>
<keyword evidence="3 5" id="KW-1133">Transmembrane helix</keyword>
<dbReference type="AlphaFoldDB" id="A0AAF0Y290"/>
<feature type="transmembrane region" description="Helical" evidence="5">
    <location>
        <begin position="352"/>
        <end position="371"/>
    </location>
</feature>
<feature type="transmembrane region" description="Helical" evidence="5">
    <location>
        <begin position="425"/>
        <end position="448"/>
    </location>
</feature>
<feature type="transmembrane region" description="Helical" evidence="5">
    <location>
        <begin position="162"/>
        <end position="182"/>
    </location>
</feature>
<dbReference type="PANTHER" id="PTHR31465">
    <property type="entry name" value="PROTEIN RTA1-RELATED"/>
    <property type="match status" value="1"/>
</dbReference>
<evidence type="ECO:0000256" key="5">
    <source>
        <dbReference type="SAM" id="Phobius"/>
    </source>
</evidence>
<evidence type="ECO:0000256" key="1">
    <source>
        <dbReference type="ARBA" id="ARBA00004141"/>
    </source>
</evidence>
<feature type="transmembrane region" description="Helical" evidence="5">
    <location>
        <begin position="568"/>
        <end position="586"/>
    </location>
</feature>
<evidence type="ECO:0000313" key="7">
    <source>
        <dbReference type="Proteomes" id="UP000827549"/>
    </source>
</evidence>
<evidence type="ECO:0000313" key="6">
    <source>
        <dbReference type="EMBL" id="WOO78667.1"/>
    </source>
</evidence>
<feature type="transmembrane region" description="Helical" evidence="5">
    <location>
        <begin position="326"/>
        <end position="345"/>
    </location>
</feature>
<feature type="transmembrane region" description="Helical" evidence="5">
    <location>
        <begin position="391"/>
        <end position="413"/>
    </location>
</feature>
<evidence type="ECO:0000256" key="4">
    <source>
        <dbReference type="ARBA" id="ARBA00023136"/>
    </source>
</evidence>
<name>A0AAF0Y290_9TREE</name>
<dbReference type="InterPro" id="IPR007568">
    <property type="entry name" value="RTA1"/>
</dbReference>
<accession>A0AAF0Y290</accession>